<keyword evidence="4" id="KW-0268">Exocytosis</keyword>
<dbReference type="EMBL" id="JAINUF010000021">
    <property type="protein sequence ID" value="KAJ8335084.1"/>
    <property type="molecule type" value="Genomic_DNA"/>
</dbReference>
<keyword evidence="12" id="KW-1015">Disulfide bond</keyword>
<feature type="domain" description="C2" evidence="16">
    <location>
        <begin position="380"/>
        <end position="509"/>
    </location>
</feature>
<evidence type="ECO:0000256" key="7">
    <source>
        <dbReference type="ARBA" id="ARBA00022737"/>
    </source>
</evidence>
<evidence type="ECO:0000256" key="10">
    <source>
        <dbReference type="ARBA" id="ARBA00023136"/>
    </source>
</evidence>
<dbReference type="SUPFAM" id="SSF49562">
    <property type="entry name" value="C2 domain (Calcium/lipid-binding domain, CaLB)"/>
    <property type="match status" value="2"/>
</dbReference>
<dbReference type="CDD" id="cd04020">
    <property type="entry name" value="C2B_SLP_1-2-3-4"/>
    <property type="match status" value="1"/>
</dbReference>
<accession>A0A9Q1ICX8</accession>
<evidence type="ECO:0000256" key="15">
    <source>
        <dbReference type="SAM" id="MobiDB-lite"/>
    </source>
</evidence>
<dbReference type="FunFam" id="2.60.40.150:FF:000108">
    <property type="entry name" value="Synaptotagmin like 1"/>
    <property type="match status" value="1"/>
</dbReference>
<comment type="caution">
    <text evidence="18">The sequence shown here is derived from an EMBL/GenBank/DDBJ whole genome shotgun (WGS) entry which is preliminary data.</text>
</comment>
<dbReference type="SMART" id="SM00645">
    <property type="entry name" value="Pept_C1"/>
    <property type="match status" value="1"/>
</dbReference>
<protein>
    <recommendedName>
        <fullName evidence="13">Synaptotagmin-like protein 1</fullName>
    </recommendedName>
    <alternativeName>
        <fullName evidence="14">Exophilin-7</fullName>
    </alternativeName>
</protein>
<keyword evidence="9" id="KW-0788">Thiol protease</keyword>
<reference evidence="18" key="1">
    <citation type="journal article" date="2023" name="Science">
        <title>Genome structures resolve the early diversification of teleost fishes.</title>
        <authorList>
            <person name="Parey E."/>
            <person name="Louis A."/>
            <person name="Montfort J."/>
            <person name="Bouchez O."/>
            <person name="Roques C."/>
            <person name="Iampietro C."/>
            <person name="Lluch J."/>
            <person name="Castinel A."/>
            <person name="Donnadieu C."/>
            <person name="Desvignes T."/>
            <person name="Floi Bucao C."/>
            <person name="Jouanno E."/>
            <person name="Wen M."/>
            <person name="Mejri S."/>
            <person name="Dirks R."/>
            <person name="Jansen H."/>
            <person name="Henkel C."/>
            <person name="Chen W.J."/>
            <person name="Zahm M."/>
            <person name="Cabau C."/>
            <person name="Klopp C."/>
            <person name="Thompson A.W."/>
            <person name="Robinson-Rechavi M."/>
            <person name="Braasch I."/>
            <person name="Lecointre G."/>
            <person name="Bobe J."/>
            <person name="Postlethwait J.H."/>
            <person name="Berthelot C."/>
            <person name="Roest Crollius H."/>
            <person name="Guiguen Y."/>
        </authorList>
    </citation>
    <scope>NUCLEOTIDE SEQUENCE</scope>
    <source>
        <strain evidence="18">WJC10195</strain>
    </source>
</reference>
<dbReference type="InterPro" id="IPR038765">
    <property type="entry name" value="Papain-like_cys_pep_sf"/>
</dbReference>
<evidence type="ECO:0000259" key="16">
    <source>
        <dbReference type="PROSITE" id="PS50004"/>
    </source>
</evidence>
<dbReference type="Gene3D" id="6.10.250.3000">
    <property type="match status" value="1"/>
</dbReference>
<feature type="region of interest" description="Disordered" evidence="15">
    <location>
        <begin position="106"/>
        <end position="222"/>
    </location>
</feature>
<dbReference type="Gene3D" id="2.60.40.150">
    <property type="entry name" value="C2 domain"/>
    <property type="match status" value="2"/>
</dbReference>
<dbReference type="GO" id="GO:0031267">
    <property type="term" value="F:small GTPase binding"/>
    <property type="evidence" value="ECO:0007669"/>
    <property type="project" value="InterPro"/>
</dbReference>
<feature type="domain" description="RabBD" evidence="17">
    <location>
        <begin position="10"/>
        <end position="66"/>
    </location>
</feature>
<dbReference type="InterPro" id="IPR043567">
    <property type="entry name" value="SYTL1-5_C2B"/>
</dbReference>
<evidence type="ECO:0000256" key="6">
    <source>
        <dbReference type="ARBA" id="ARBA00022670"/>
    </source>
</evidence>
<dbReference type="PROSITE" id="PS00139">
    <property type="entry name" value="THIOL_PROTEASE_CYS"/>
    <property type="match status" value="1"/>
</dbReference>
<dbReference type="Gene3D" id="3.90.70.10">
    <property type="entry name" value="Cysteine proteinases"/>
    <property type="match status" value="1"/>
</dbReference>
<evidence type="ECO:0000256" key="3">
    <source>
        <dbReference type="ARBA" id="ARBA00022475"/>
    </source>
</evidence>
<comment type="subcellular location">
    <subcellularLocation>
        <location evidence="2">Cell membrane</location>
    </subcellularLocation>
    <subcellularLocation>
        <location evidence="1">Endomembrane system</location>
        <topology evidence="1">Peripheral membrane protein</topology>
    </subcellularLocation>
</comment>
<evidence type="ECO:0000256" key="8">
    <source>
        <dbReference type="ARBA" id="ARBA00022801"/>
    </source>
</evidence>
<dbReference type="InterPro" id="IPR013201">
    <property type="entry name" value="Prot_inhib_I29"/>
</dbReference>
<dbReference type="GO" id="GO:0005886">
    <property type="term" value="C:plasma membrane"/>
    <property type="evidence" value="ECO:0007669"/>
    <property type="project" value="UniProtKB-SubCell"/>
</dbReference>
<keyword evidence="11" id="KW-0865">Zymogen</keyword>
<dbReference type="GO" id="GO:0006508">
    <property type="term" value="P:proteolysis"/>
    <property type="evidence" value="ECO:0007669"/>
    <property type="project" value="UniProtKB-KW"/>
</dbReference>
<dbReference type="InterPro" id="IPR000668">
    <property type="entry name" value="Peptidase_C1A_C"/>
</dbReference>
<dbReference type="GO" id="GO:0008234">
    <property type="term" value="F:cysteine-type peptidase activity"/>
    <property type="evidence" value="ECO:0007669"/>
    <property type="project" value="UniProtKB-KW"/>
</dbReference>
<evidence type="ECO:0000256" key="4">
    <source>
        <dbReference type="ARBA" id="ARBA00022483"/>
    </source>
</evidence>
<dbReference type="InterPro" id="IPR000169">
    <property type="entry name" value="Pept_cys_AS"/>
</dbReference>
<evidence type="ECO:0000259" key="17">
    <source>
        <dbReference type="PROSITE" id="PS50916"/>
    </source>
</evidence>
<dbReference type="AlphaFoldDB" id="A0A9Q1ICX8"/>
<evidence type="ECO:0000256" key="13">
    <source>
        <dbReference type="ARBA" id="ARBA00072163"/>
    </source>
</evidence>
<dbReference type="GO" id="GO:0070382">
    <property type="term" value="C:exocytic vesicle"/>
    <property type="evidence" value="ECO:0007669"/>
    <property type="project" value="TreeGrafter"/>
</dbReference>
<evidence type="ECO:0000256" key="5">
    <source>
        <dbReference type="ARBA" id="ARBA00022553"/>
    </source>
</evidence>
<dbReference type="InterPro" id="IPR000008">
    <property type="entry name" value="C2_dom"/>
</dbReference>
<evidence type="ECO:0000256" key="11">
    <source>
        <dbReference type="ARBA" id="ARBA00023145"/>
    </source>
</evidence>
<sequence length="1092" mass="121821">MEDEGGADSLLDLGHLTEEEQAAILQVLLRDAELRCQEEGRVSQLQYSVTDPQKLKSLSGEWFSEVRAKRHRKYGCEIVQASIRRKKKPKDVPLTVLAAGGVFDKHGEVNLHNGTPPKAGTQEEDEEGGRSAVVPIPAPRSGNIANKKGPVAHNDGTASTECVSKQNGQSDETAEKEERGLQTPSPTVQVDLEKDSDSVSSCAPTEPDLTRLRASGSTNSLHSNHTLSGSMMSLFSSGEFGMVDVRGSLQFSLHYDTKKEELLVRVCRCQDLAHARKNRSDPYVKIYLLPDKSSHSKKKTGVKKKSVNPVFDETLKYKMRMTELRGRTLNMSVWHNDPVRRNVFLGEVEVGLADWDWGQTEPCWRPLLPRVQMSQDTISSRGTLLLSFKFIPAGFEGSGLPLTGELHIWLREAQGLIPTKGGTVDSFIKSYVLPDESRSSRQKTRVVKNTVSPTYNHTMVYDGFQTVDLNETCAEITVWEKDTFSSQLLGGMRLSAGTGQSYGQPVVWMDSTEEEATVWASVIQNPNTWVDANLPLRTNLATRKEMWISNILAVLFVCGAVSEGTPLTTPPDFGKAYHVKGVISLPYAEIKEPFEAWYDLKGATSRIDYYHGQVSTFQKAAEKPWGSSYKISPETTEDEFNVMKCFQVNGTEADPVHPQVALPALEGFKFLRMEYFGGMLCEVWQNVTMVGHKKNTYTLWVSRPEGENEPATPWHYEMMGYNTLLGSHYDKYLVDYREFSSHVDPKAFSLPDGLTCGSFPGPGVEHQILANPMQDLVHTSSKGHARRLFGHFKEKFQRRYSDEKEHEEREHSFVHNLRFVHSMNRAGLSYRLSLNHLSDRSHEEMALLRGSRRGKTPNKGNPFPHDLYASVQVPDSLDWRLYGAVTPVKDQAICGSCWSFATTGAVEGALFMKTGSLVVLSQQMLMDCTWGFGNNACDGGEEWRAYEWIIRHGGIATMESYGAYMGMNGFCHYNQSEMTARVRSYTNVTSGDADALKVALFKLGPVAVSIDAGHRSFVFYNNGVYFEPACGNKTENLDHAVLAVGYGVLKGDPYWLVKNSWSTYWGNDGYVLMSMKDNNCGVATDATYVTLA</sequence>
<dbReference type="InterPro" id="IPR025661">
    <property type="entry name" value="Pept_asp_AS"/>
</dbReference>
<evidence type="ECO:0000256" key="12">
    <source>
        <dbReference type="ARBA" id="ARBA00023157"/>
    </source>
</evidence>
<evidence type="ECO:0000256" key="2">
    <source>
        <dbReference type="ARBA" id="ARBA00004236"/>
    </source>
</evidence>
<dbReference type="GO" id="GO:0006887">
    <property type="term" value="P:exocytosis"/>
    <property type="evidence" value="ECO:0007669"/>
    <property type="project" value="UniProtKB-KW"/>
</dbReference>
<dbReference type="Pfam" id="PF08246">
    <property type="entry name" value="Inhibitor_I29"/>
    <property type="match status" value="1"/>
</dbReference>
<dbReference type="PROSITE" id="PS00639">
    <property type="entry name" value="THIOL_PROTEASE_HIS"/>
    <property type="match status" value="1"/>
</dbReference>
<feature type="domain" description="C2" evidence="16">
    <location>
        <begin position="245"/>
        <end position="365"/>
    </location>
</feature>
<dbReference type="PROSITE" id="PS50916">
    <property type="entry name" value="RABBD"/>
    <property type="match status" value="1"/>
</dbReference>
<keyword evidence="5" id="KW-0597">Phosphoprotein</keyword>
<dbReference type="PROSITE" id="PS00640">
    <property type="entry name" value="THIOL_PROTEASE_ASN"/>
    <property type="match status" value="1"/>
</dbReference>
<dbReference type="FunFam" id="2.60.40.150:FF:000006">
    <property type="entry name" value="Synaptotagmin-like 5, isoform CRA_a"/>
    <property type="match status" value="1"/>
</dbReference>
<keyword evidence="8" id="KW-0378">Hydrolase</keyword>
<dbReference type="InterPro" id="IPR025660">
    <property type="entry name" value="Pept_his_AS"/>
</dbReference>
<dbReference type="PRINTS" id="PR00705">
    <property type="entry name" value="PAPAIN"/>
</dbReference>
<dbReference type="InterPro" id="IPR010911">
    <property type="entry name" value="Rab_BD"/>
</dbReference>
<dbReference type="GO" id="GO:0042043">
    <property type="term" value="F:neurexin family protein binding"/>
    <property type="evidence" value="ECO:0007669"/>
    <property type="project" value="TreeGrafter"/>
</dbReference>
<dbReference type="Pfam" id="PF00112">
    <property type="entry name" value="Peptidase_C1"/>
    <property type="match status" value="1"/>
</dbReference>
<dbReference type="Proteomes" id="UP001152622">
    <property type="component" value="Chromosome 21"/>
</dbReference>
<keyword evidence="3" id="KW-1003">Cell membrane</keyword>
<keyword evidence="7" id="KW-0677">Repeat</keyword>
<dbReference type="FunFam" id="3.90.70.10:FF:000087">
    <property type="entry name" value="Counting factor associated protein D"/>
    <property type="match status" value="1"/>
</dbReference>
<dbReference type="SUPFAM" id="SSF54001">
    <property type="entry name" value="Cysteine proteinases"/>
    <property type="match status" value="1"/>
</dbReference>
<evidence type="ECO:0000256" key="9">
    <source>
        <dbReference type="ARBA" id="ARBA00022807"/>
    </source>
</evidence>
<dbReference type="Pfam" id="PF00168">
    <property type="entry name" value="C2"/>
    <property type="match status" value="2"/>
</dbReference>
<organism evidence="18 19">
    <name type="scientific">Synaphobranchus kaupii</name>
    <name type="common">Kaup's arrowtooth eel</name>
    <dbReference type="NCBI Taxonomy" id="118154"/>
    <lineage>
        <taxon>Eukaryota</taxon>
        <taxon>Metazoa</taxon>
        <taxon>Chordata</taxon>
        <taxon>Craniata</taxon>
        <taxon>Vertebrata</taxon>
        <taxon>Euteleostomi</taxon>
        <taxon>Actinopterygii</taxon>
        <taxon>Neopterygii</taxon>
        <taxon>Teleostei</taxon>
        <taxon>Anguilliformes</taxon>
        <taxon>Synaphobranchidae</taxon>
        <taxon>Synaphobranchus</taxon>
    </lineage>
</organism>
<keyword evidence="6" id="KW-0645">Protease</keyword>
<dbReference type="PANTHER" id="PTHR45716:SF3">
    <property type="entry name" value="SYNAPTOTAGMIN-LIKE PROTEIN 1"/>
    <property type="match status" value="1"/>
</dbReference>
<evidence type="ECO:0000313" key="19">
    <source>
        <dbReference type="Proteomes" id="UP001152622"/>
    </source>
</evidence>
<dbReference type="SMART" id="SM00239">
    <property type="entry name" value="C2"/>
    <property type="match status" value="2"/>
</dbReference>
<name>A0A9Q1ICX8_SYNKA</name>
<evidence type="ECO:0000313" key="18">
    <source>
        <dbReference type="EMBL" id="KAJ8335084.1"/>
    </source>
</evidence>
<dbReference type="PANTHER" id="PTHR45716">
    <property type="entry name" value="BITESIZE, ISOFORM I"/>
    <property type="match status" value="1"/>
</dbReference>
<gene>
    <name evidence="18" type="ORF">SKAU_G00407230</name>
</gene>
<dbReference type="GO" id="GO:0006886">
    <property type="term" value="P:intracellular protein transport"/>
    <property type="evidence" value="ECO:0007669"/>
    <property type="project" value="InterPro"/>
</dbReference>
<dbReference type="InterPro" id="IPR039417">
    <property type="entry name" value="Peptidase_C1A_papain-like"/>
</dbReference>
<proteinExistence type="predicted"/>
<dbReference type="OrthoDB" id="65740at2759"/>
<dbReference type="InterPro" id="IPR035892">
    <property type="entry name" value="C2_domain_sf"/>
</dbReference>
<dbReference type="CDD" id="cd02248">
    <property type="entry name" value="Peptidase_C1A"/>
    <property type="match status" value="1"/>
</dbReference>
<dbReference type="SMART" id="SM00848">
    <property type="entry name" value="Inhibitor_I29"/>
    <property type="match status" value="1"/>
</dbReference>
<feature type="compositionally biased region" description="Polar residues" evidence="15">
    <location>
        <begin position="156"/>
        <end position="171"/>
    </location>
</feature>
<keyword evidence="10" id="KW-0472">Membrane</keyword>
<keyword evidence="19" id="KW-1185">Reference proteome</keyword>
<dbReference type="PROSITE" id="PS50004">
    <property type="entry name" value="C2"/>
    <property type="match status" value="2"/>
</dbReference>
<evidence type="ECO:0000256" key="1">
    <source>
        <dbReference type="ARBA" id="ARBA00004184"/>
    </source>
</evidence>
<evidence type="ECO:0000256" key="14">
    <source>
        <dbReference type="ARBA" id="ARBA00075525"/>
    </source>
</evidence>